<keyword evidence="3" id="KW-1185">Reference proteome</keyword>
<keyword evidence="1" id="KW-0472">Membrane</keyword>
<evidence type="ECO:0000313" key="3">
    <source>
        <dbReference type="Proteomes" id="UP000016943"/>
    </source>
</evidence>
<dbReference type="STRING" id="1348662.CARG_07725"/>
<dbReference type="AlphaFoldDB" id="U3GZT9"/>
<dbReference type="EMBL" id="CP006365">
    <property type="protein sequence ID" value="AGU15662.1"/>
    <property type="molecule type" value="Genomic_DNA"/>
</dbReference>
<dbReference type="Pfam" id="PF02667">
    <property type="entry name" value="SCFA_trans"/>
    <property type="match status" value="1"/>
</dbReference>
<dbReference type="HOGENOM" id="CLU_123811_0_0_11"/>
<organism evidence="2 3">
    <name type="scientific">Corynebacterium argentoratense DSM 44202</name>
    <dbReference type="NCBI Taxonomy" id="1348662"/>
    <lineage>
        <taxon>Bacteria</taxon>
        <taxon>Bacillati</taxon>
        <taxon>Actinomycetota</taxon>
        <taxon>Actinomycetes</taxon>
        <taxon>Mycobacteriales</taxon>
        <taxon>Corynebacteriaceae</taxon>
        <taxon>Corynebacterium</taxon>
    </lineage>
</organism>
<feature type="transmembrane region" description="Helical" evidence="1">
    <location>
        <begin position="111"/>
        <end position="129"/>
    </location>
</feature>
<dbReference type="eggNOG" id="COG2031">
    <property type="taxonomic scope" value="Bacteria"/>
</dbReference>
<accession>U3GZT9</accession>
<name>U3GZT9_9CORY</name>
<dbReference type="GO" id="GO:0005886">
    <property type="term" value="C:plasma membrane"/>
    <property type="evidence" value="ECO:0007669"/>
    <property type="project" value="TreeGrafter"/>
</dbReference>
<evidence type="ECO:0000256" key="1">
    <source>
        <dbReference type="SAM" id="Phobius"/>
    </source>
</evidence>
<reference evidence="2 3" key="1">
    <citation type="journal article" date="2013" name="Genome Announc.">
        <title>Whole-Genome Sequence of the Clinical Strain Corynebacterium argentoratense DSM 44202, Isolated from a Human Throat Specimen.</title>
        <authorList>
            <person name="Bomholt C."/>
            <person name="Glaub A."/>
            <person name="Gravermann K."/>
            <person name="Albersmeier A."/>
            <person name="Brinkrolf K."/>
            <person name="Ruckert C."/>
            <person name="Tauch A."/>
        </authorList>
    </citation>
    <scope>NUCLEOTIDE SEQUENCE [LARGE SCALE GENOMIC DNA]</scope>
    <source>
        <strain evidence="2">DSM 44202</strain>
    </source>
</reference>
<protein>
    <recommendedName>
        <fullName evidence="4">Short-chain fatty acid transporter</fullName>
    </recommendedName>
</protein>
<keyword evidence="1" id="KW-1133">Transmembrane helix</keyword>
<sequence length="131" mass="14065">MCNLGNMYLIGGIGLGMVITHFFTSLSTASTWPMIAFAYSGLLNIAVPSGGSKFVIEAPYVVPTTLDLGADLGLVLQAYQMGDGVTSLIIAFFCLPYLANYRLKFSEVIGYTLPAVISIFVLSCAYFLIRA</sequence>
<evidence type="ECO:0000313" key="2">
    <source>
        <dbReference type="EMBL" id="AGU15662.1"/>
    </source>
</evidence>
<feature type="transmembrane region" description="Helical" evidence="1">
    <location>
        <begin position="6"/>
        <end position="24"/>
    </location>
</feature>
<dbReference type="PANTHER" id="PTHR41983">
    <property type="entry name" value="SHORT-CHAIN FATTY ACID TRANSPORTER-RELATED"/>
    <property type="match status" value="1"/>
</dbReference>
<feature type="transmembrane region" description="Helical" evidence="1">
    <location>
        <begin position="76"/>
        <end position="99"/>
    </location>
</feature>
<proteinExistence type="predicted"/>
<keyword evidence="1" id="KW-0812">Transmembrane</keyword>
<dbReference type="PANTHER" id="PTHR41983:SF2">
    <property type="entry name" value="SHORT-CHAIN FATTY ACID TRANSPORTER-RELATED"/>
    <property type="match status" value="1"/>
</dbReference>
<dbReference type="PATRIC" id="fig|1348662.3.peg.1526"/>
<dbReference type="InterPro" id="IPR006160">
    <property type="entry name" value="SCFA_transpt_AtoE"/>
</dbReference>
<evidence type="ECO:0008006" key="4">
    <source>
        <dbReference type="Google" id="ProtNLM"/>
    </source>
</evidence>
<dbReference type="KEGG" id="caz:CARG_07725"/>
<gene>
    <name evidence="2" type="ORF">CARG_07725</name>
</gene>
<dbReference type="Proteomes" id="UP000016943">
    <property type="component" value="Chromosome"/>
</dbReference>